<dbReference type="Gene3D" id="3.90.1200.10">
    <property type="match status" value="1"/>
</dbReference>
<accession>A0ABP9EAA8</accession>
<comment type="caution">
    <text evidence="1">The sequence shown here is derived from an EMBL/GenBank/DDBJ whole genome shotgun (WGS) entry which is preliminary data.</text>
</comment>
<name>A0ABP9EAA8_9ACTN</name>
<reference evidence="2" key="1">
    <citation type="journal article" date="2019" name="Int. J. Syst. Evol. Microbiol.">
        <title>The Global Catalogue of Microorganisms (GCM) 10K type strain sequencing project: providing services to taxonomists for standard genome sequencing and annotation.</title>
        <authorList>
            <consortium name="The Broad Institute Genomics Platform"/>
            <consortium name="The Broad Institute Genome Sequencing Center for Infectious Disease"/>
            <person name="Wu L."/>
            <person name="Ma J."/>
        </authorList>
    </citation>
    <scope>NUCLEOTIDE SEQUENCE [LARGE SCALE GENOMIC DNA]</scope>
    <source>
        <strain evidence="2">JCM 13006</strain>
    </source>
</reference>
<evidence type="ECO:0000313" key="1">
    <source>
        <dbReference type="EMBL" id="GAA4873172.1"/>
    </source>
</evidence>
<organism evidence="1 2">
    <name type="scientific">Kitasatospora terrestris</name>
    <dbReference type="NCBI Taxonomy" id="258051"/>
    <lineage>
        <taxon>Bacteria</taxon>
        <taxon>Bacillati</taxon>
        <taxon>Actinomycetota</taxon>
        <taxon>Actinomycetes</taxon>
        <taxon>Kitasatosporales</taxon>
        <taxon>Streptomycetaceae</taxon>
        <taxon>Kitasatospora</taxon>
    </lineage>
</organism>
<dbReference type="InterPro" id="IPR011009">
    <property type="entry name" value="Kinase-like_dom_sf"/>
</dbReference>
<protein>
    <submittedName>
        <fullName evidence="1">Aminoglycoside phosphotransferase family protein</fullName>
    </submittedName>
</protein>
<gene>
    <name evidence="1" type="ORF">GCM10023235_60370</name>
</gene>
<dbReference type="EMBL" id="BAABIS010000001">
    <property type="protein sequence ID" value="GAA4873172.1"/>
    <property type="molecule type" value="Genomic_DNA"/>
</dbReference>
<proteinExistence type="predicted"/>
<dbReference type="Pfam" id="PF04655">
    <property type="entry name" value="APH_6_hur"/>
    <property type="match status" value="1"/>
</dbReference>
<dbReference type="RefSeq" id="WP_345700046.1">
    <property type="nucleotide sequence ID" value="NZ_BAABIS010000001.1"/>
</dbReference>
<dbReference type="SUPFAM" id="SSF56112">
    <property type="entry name" value="Protein kinase-like (PK-like)"/>
    <property type="match status" value="1"/>
</dbReference>
<evidence type="ECO:0000313" key="2">
    <source>
        <dbReference type="Proteomes" id="UP001501752"/>
    </source>
</evidence>
<keyword evidence="2" id="KW-1185">Reference proteome</keyword>
<sequence>MLDLEEITARFQAIADYARHGKVNHRWLAALPGQLEALSRAWELEIGTDVETDFTSGVSSVVIACTGPLGASSLKLAADSYALAEEVSMLRQFAPSGRVPEVRNTARGAVLLEAVTPGTPVEKLPEQPDPVEYARFLDDLHAVGDPEAAPRRITDWLELMYGWTERGGLDVADSRRITAELLADPADRVLLHGDLHLGNVLASDSRGLVARSPIACAGERCFDAADYVLEGWDRAAMLRRRDELASEARLDVDRLDAWCRAMAPLGASRSNTPERISELLAFGRGEY</sequence>
<dbReference type="InterPro" id="IPR006748">
    <property type="entry name" value="NH2Glyco/OHUrea_AB-resist_kin"/>
</dbReference>
<dbReference type="Proteomes" id="UP001501752">
    <property type="component" value="Unassembled WGS sequence"/>
</dbReference>